<name>A0ACC2U019_9FUNG</name>
<dbReference type="Proteomes" id="UP001165960">
    <property type="component" value="Unassembled WGS sequence"/>
</dbReference>
<accession>A0ACC2U019</accession>
<evidence type="ECO:0000313" key="2">
    <source>
        <dbReference type="Proteomes" id="UP001165960"/>
    </source>
</evidence>
<comment type="caution">
    <text evidence="1">The sequence shown here is derived from an EMBL/GenBank/DDBJ whole genome shotgun (WGS) entry which is preliminary data.</text>
</comment>
<organism evidence="1 2">
    <name type="scientific">Entomophthora muscae</name>
    <dbReference type="NCBI Taxonomy" id="34485"/>
    <lineage>
        <taxon>Eukaryota</taxon>
        <taxon>Fungi</taxon>
        <taxon>Fungi incertae sedis</taxon>
        <taxon>Zoopagomycota</taxon>
        <taxon>Entomophthoromycotina</taxon>
        <taxon>Entomophthoromycetes</taxon>
        <taxon>Entomophthorales</taxon>
        <taxon>Entomophthoraceae</taxon>
        <taxon>Entomophthora</taxon>
    </lineage>
</organism>
<evidence type="ECO:0000313" key="1">
    <source>
        <dbReference type="EMBL" id="KAJ9080203.1"/>
    </source>
</evidence>
<sequence>MKVRVILKGKHPRKVDDFYLKRDGLGLVQSEVAFSVGFPILMTSEESLESLRKELPEDVRDTIGMKNFRANLVIRGCSKPYEEDEFGIINIGGARFHCDAPCGRCVFINHDPESKDPRSTKHEPLKTLMRIRRNYPHIYKFNPFFGIYLIPLLNEGSIEVGQAIQIISRTEKTEVKEDNN</sequence>
<reference evidence="1" key="1">
    <citation type="submission" date="2022-04" db="EMBL/GenBank/DDBJ databases">
        <title>Genome of the entomopathogenic fungus Entomophthora muscae.</title>
        <authorList>
            <person name="Elya C."/>
            <person name="Lovett B.R."/>
            <person name="Lee E."/>
            <person name="Macias A.M."/>
            <person name="Hajek A.E."/>
            <person name="De Bivort B.L."/>
            <person name="Kasson M.T."/>
            <person name="De Fine Licht H.H."/>
            <person name="Stajich J.E."/>
        </authorList>
    </citation>
    <scope>NUCLEOTIDE SEQUENCE</scope>
    <source>
        <strain evidence="1">Berkeley</strain>
    </source>
</reference>
<proteinExistence type="predicted"/>
<gene>
    <name evidence="1" type="ORF">DSO57_1027568</name>
</gene>
<protein>
    <submittedName>
        <fullName evidence="1">Uncharacterized protein</fullName>
    </submittedName>
</protein>
<dbReference type="EMBL" id="QTSX02001589">
    <property type="protein sequence ID" value="KAJ9080203.1"/>
    <property type="molecule type" value="Genomic_DNA"/>
</dbReference>
<keyword evidence="2" id="KW-1185">Reference proteome</keyword>